<name>A0A411YF99_9ACTN</name>
<keyword evidence="2" id="KW-0560">Oxidoreductase</keyword>
<dbReference type="AlphaFoldDB" id="A0A411YF99"/>
<dbReference type="InterPro" id="IPR020904">
    <property type="entry name" value="Sc_DH/Rdtase_CS"/>
</dbReference>
<dbReference type="FunFam" id="3.40.50.720:FF:000084">
    <property type="entry name" value="Short-chain dehydrogenase reductase"/>
    <property type="match status" value="1"/>
</dbReference>
<comment type="similarity">
    <text evidence="1">Belongs to the short-chain dehydrogenases/reductases (SDR) family.</text>
</comment>
<dbReference type="PROSITE" id="PS00061">
    <property type="entry name" value="ADH_SHORT"/>
    <property type="match status" value="1"/>
</dbReference>
<dbReference type="CDD" id="cd05233">
    <property type="entry name" value="SDR_c"/>
    <property type="match status" value="1"/>
</dbReference>
<evidence type="ECO:0000256" key="1">
    <source>
        <dbReference type="ARBA" id="ARBA00006484"/>
    </source>
</evidence>
<protein>
    <submittedName>
        <fullName evidence="3">SDR family oxidoreductase</fullName>
    </submittedName>
</protein>
<dbReference type="PRINTS" id="PR00081">
    <property type="entry name" value="GDHRDH"/>
</dbReference>
<reference evidence="3 4" key="1">
    <citation type="submission" date="2019-01" db="EMBL/GenBank/DDBJ databases">
        <title>Egibacter rhizosphaerae EGI 80759T.</title>
        <authorList>
            <person name="Chen D.-D."/>
            <person name="Tian Y."/>
            <person name="Jiao J.-Y."/>
            <person name="Zhang X.-T."/>
            <person name="Zhang Y.-G."/>
            <person name="Zhang Y."/>
            <person name="Xiao M."/>
            <person name="Shu W.-S."/>
            <person name="Li W.-J."/>
        </authorList>
    </citation>
    <scope>NUCLEOTIDE SEQUENCE [LARGE SCALE GENOMIC DNA]</scope>
    <source>
        <strain evidence="3 4">EGI 80759</strain>
    </source>
</reference>
<dbReference type="PRINTS" id="PR00080">
    <property type="entry name" value="SDRFAMILY"/>
</dbReference>
<dbReference type="NCBIfam" id="NF005559">
    <property type="entry name" value="PRK07231.1"/>
    <property type="match status" value="1"/>
</dbReference>
<evidence type="ECO:0000256" key="2">
    <source>
        <dbReference type="ARBA" id="ARBA00023002"/>
    </source>
</evidence>
<dbReference type="Pfam" id="PF13561">
    <property type="entry name" value="adh_short_C2"/>
    <property type="match status" value="1"/>
</dbReference>
<dbReference type="PANTHER" id="PTHR42760:SF133">
    <property type="entry name" value="3-OXOACYL-[ACYL-CARRIER-PROTEIN] REDUCTASE"/>
    <property type="match status" value="1"/>
</dbReference>
<dbReference type="PANTHER" id="PTHR42760">
    <property type="entry name" value="SHORT-CHAIN DEHYDROGENASES/REDUCTASES FAMILY MEMBER"/>
    <property type="match status" value="1"/>
</dbReference>
<dbReference type="InterPro" id="IPR036291">
    <property type="entry name" value="NAD(P)-bd_dom_sf"/>
</dbReference>
<keyword evidence="4" id="KW-1185">Reference proteome</keyword>
<sequence length="295" mass="30363">MSCFPAPTPQPADCWRAPICGPPGRGRAKGPARGGIMAEPPSLAGEVALVTGGNRGIGRAIAEELASSGARVGITGRDTAALEATSEQLGESVVAVRADVAHEEDVLRALDETHQAFGPVTCLVNNAAVSGPTAPVHELSADAFTSTLEANLVGPFLTARHALPAMIAAGHGSIVNIGSVAGVQSYPLRAPYAASKWGLEGLSRTLAAEVGPYGIRVNVVSPGPTEGQRSTDVIAHRAEALGQPFDELKEQYEARIPLRRFVTGSEVAATVRFLLSDAASGITGQSFRVSGGMEI</sequence>
<evidence type="ECO:0000313" key="4">
    <source>
        <dbReference type="Proteomes" id="UP000291469"/>
    </source>
</evidence>
<dbReference type="InterPro" id="IPR002347">
    <property type="entry name" value="SDR_fam"/>
</dbReference>
<organism evidence="3 4">
    <name type="scientific">Egibacter rhizosphaerae</name>
    <dbReference type="NCBI Taxonomy" id="1670831"/>
    <lineage>
        <taxon>Bacteria</taxon>
        <taxon>Bacillati</taxon>
        <taxon>Actinomycetota</taxon>
        <taxon>Nitriliruptoria</taxon>
        <taxon>Egibacterales</taxon>
        <taxon>Egibacteraceae</taxon>
        <taxon>Egibacter</taxon>
    </lineage>
</organism>
<proteinExistence type="inferred from homology"/>
<dbReference type="GO" id="GO:0016616">
    <property type="term" value="F:oxidoreductase activity, acting on the CH-OH group of donors, NAD or NADP as acceptor"/>
    <property type="evidence" value="ECO:0007669"/>
    <property type="project" value="TreeGrafter"/>
</dbReference>
<dbReference type="Proteomes" id="UP000291469">
    <property type="component" value="Chromosome"/>
</dbReference>
<dbReference type="SUPFAM" id="SSF51735">
    <property type="entry name" value="NAD(P)-binding Rossmann-fold domains"/>
    <property type="match status" value="1"/>
</dbReference>
<evidence type="ECO:0000313" key="3">
    <source>
        <dbReference type="EMBL" id="QBI19851.1"/>
    </source>
</evidence>
<dbReference type="OrthoDB" id="7064009at2"/>
<dbReference type="KEGG" id="erz:ER308_09965"/>
<accession>A0A411YF99</accession>
<gene>
    <name evidence="3" type="ORF">ER308_09965</name>
</gene>
<dbReference type="EMBL" id="CP036402">
    <property type="protein sequence ID" value="QBI19851.1"/>
    <property type="molecule type" value="Genomic_DNA"/>
</dbReference>
<dbReference type="Gene3D" id="3.40.50.720">
    <property type="entry name" value="NAD(P)-binding Rossmann-like Domain"/>
    <property type="match status" value="1"/>
</dbReference>